<dbReference type="Pfam" id="PF02624">
    <property type="entry name" value="YcaO"/>
    <property type="match status" value="1"/>
</dbReference>
<dbReference type="PANTHER" id="PTHR37809">
    <property type="entry name" value="RIBOSOMAL PROTEIN S12 METHYLTHIOTRANSFERASE ACCESSORY FACTOR YCAO"/>
    <property type="match status" value="1"/>
</dbReference>
<dbReference type="GO" id="GO:0005840">
    <property type="term" value="C:ribosome"/>
    <property type="evidence" value="ECO:0007669"/>
    <property type="project" value="UniProtKB-KW"/>
</dbReference>
<evidence type="ECO:0000259" key="1">
    <source>
        <dbReference type="PROSITE" id="PS51664"/>
    </source>
</evidence>
<dbReference type="RefSeq" id="WP_179750950.1">
    <property type="nucleotide sequence ID" value="NZ_JACCBU010000001.1"/>
</dbReference>
<dbReference type="InterPro" id="IPR003776">
    <property type="entry name" value="YcaO-like_dom"/>
</dbReference>
<feature type="domain" description="YcaO" evidence="1">
    <location>
        <begin position="329"/>
        <end position="727"/>
    </location>
</feature>
<evidence type="ECO:0000313" key="2">
    <source>
        <dbReference type="EMBL" id="NYE71061.1"/>
    </source>
</evidence>
<dbReference type="Gene3D" id="3.30.1330.230">
    <property type="match status" value="1"/>
</dbReference>
<sequence length="727" mass="79776">MTARPTGAAARPAELDVDLRPLGDSGSLLITATGRRFEVDRSPAELRAAIEAFLAAPDDPPWPELAAVLRDSGGIVPANEDSGATATLTVLADPMLAPIATRLINEDESVAPLADSCSGWPAALGSTAGPVVILLDQFDAERLASLDRSCADTNLSWAPFHIDLRRGWAGPALGPGSSLTYPDVLTRRRCATQRRELGEALLSAPVLGPLRPPDSDAVTWMVAVFLAEARRWAAGRDSSLVGNELELDPHRPTVTPHPVLPVPGRATVPYRNDRLSGIDLLLDDRTGIVTNLRTITHHPSIPRDLKTVQAEVTDMGRVLPWAPNTVCGGSVFGDEQAARGSAIGESVERYCGNVIDRDQLVQASYAELTARGEHALDPARLVLYSDRQHATPGFPFVEFTPDLPVYWVSGHSLTEDRPILVPASTVYVNWYVGPFVDEPRTNYPFYAGLAAGTSLDDAIRSGLEEIVERDATMMWWANRQPLPLLEPSRRLHGLFDGVNPEHGQQYWLVELQNEFGIPVVAGVVEDAENRLAIGFGARETAEAAAAKAWAEALTLQEISRDLDNPQGRYWQAVRAGVKAQHFMKPWRRDRRYLDDYRDDFRDVGDLECQMQFYLDVRAVDRARAWTLAGERAPIAEVPSLPDRTLATYRDRIERRGYEILVVDITTSDVAPSGHRAVRVLVPGLVSNFPAAFPFHGNRRLQDGPVALGWRSEPLAEQDLELFPLPHA</sequence>
<keyword evidence="2" id="KW-0687">Ribonucleoprotein</keyword>
<gene>
    <name evidence="2" type="ORF">BKA15_002390</name>
</gene>
<dbReference type="InterPro" id="IPR027624">
    <property type="entry name" value="TOMM_cyclo_SagD"/>
</dbReference>
<proteinExistence type="predicted"/>
<comment type="caution">
    <text evidence="2">The sequence shown here is derived from an EMBL/GenBank/DDBJ whole genome shotgun (WGS) entry which is preliminary data.</text>
</comment>
<reference evidence="2 3" key="1">
    <citation type="submission" date="2020-07" db="EMBL/GenBank/DDBJ databases">
        <title>Sequencing the genomes of 1000 actinobacteria strains.</title>
        <authorList>
            <person name="Klenk H.-P."/>
        </authorList>
    </citation>
    <scope>NUCLEOTIDE SEQUENCE [LARGE SCALE GENOMIC DNA]</scope>
    <source>
        <strain evidence="2 3">DSM 22083</strain>
    </source>
</reference>
<dbReference type="Gene3D" id="3.30.40.250">
    <property type="match status" value="1"/>
</dbReference>
<dbReference type="NCBIfam" id="TIGR03604">
    <property type="entry name" value="TOMM_cyclo_SagD"/>
    <property type="match status" value="1"/>
</dbReference>
<dbReference type="PROSITE" id="PS51664">
    <property type="entry name" value="YCAO"/>
    <property type="match status" value="1"/>
</dbReference>
<keyword evidence="2" id="KW-0808">Transferase</keyword>
<dbReference type="EMBL" id="JACCBU010000001">
    <property type="protein sequence ID" value="NYE71061.1"/>
    <property type="molecule type" value="Genomic_DNA"/>
</dbReference>
<dbReference type="Gene3D" id="3.40.50.720">
    <property type="entry name" value="NAD(P)-binding Rossmann-like Domain"/>
    <property type="match status" value="1"/>
</dbReference>
<dbReference type="Proteomes" id="UP000569914">
    <property type="component" value="Unassembled WGS sequence"/>
</dbReference>
<dbReference type="PANTHER" id="PTHR37809:SF1">
    <property type="entry name" value="RIBOSOMAL PROTEIN S12 METHYLTHIOTRANSFERASE ACCESSORY FACTOR YCAO"/>
    <property type="match status" value="1"/>
</dbReference>
<protein>
    <submittedName>
        <fullName evidence="2">Ribosomal protein S12 methylthiotransferase accessory factor</fullName>
    </submittedName>
</protein>
<dbReference type="Gene3D" id="3.30.160.660">
    <property type="match status" value="1"/>
</dbReference>
<keyword evidence="2" id="KW-0689">Ribosomal protein</keyword>
<name>A0A7Y9I6T5_9ACTN</name>
<accession>A0A7Y9I6T5</accession>
<dbReference type="GO" id="GO:0016740">
    <property type="term" value="F:transferase activity"/>
    <property type="evidence" value="ECO:0007669"/>
    <property type="project" value="UniProtKB-KW"/>
</dbReference>
<evidence type="ECO:0000313" key="3">
    <source>
        <dbReference type="Proteomes" id="UP000569914"/>
    </source>
</evidence>
<dbReference type="AlphaFoldDB" id="A0A7Y9I6T5"/>
<organism evidence="2 3">
    <name type="scientific">Microlunatus parietis</name>
    <dbReference type="NCBI Taxonomy" id="682979"/>
    <lineage>
        <taxon>Bacteria</taxon>
        <taxon>Bacillati</taxon>
        <taxon>Actinomycetota</taxon>
        <taxon>Actinomycetes</taxon>
        <taxon>Propionibacteriales</taxon>
        <taxon>Propionibacteriaceae</taxon>
        <taxon>Microlunatus</taxon>
    </lineage>
</organism>
<keyword evidence="3" id="KW-1185">Reference proteome</keyword>